<name>A0ABW0IEF2_9BACT</name>
<comment type="caution">
    <text evidence="1">The sequence shown here is derived from an EMBL/GenBank/DDBJ whole genome shotgun (WGS) entry which is preliminary data.</text>
</comment>
<dbReference type="RefSeq" id="WP_379848802.1">
    <property type="nucleotide sequence ID" value="NZ_JBHSMA010000008.1"/>
</dbReference>
<gene>
    <name evidence="1" type="ORF">ACFPMF_21270</name>
</gene>
<reference evidence="2" key="1">
    <citation type="journal article" date="2019" name="Int. J. Syst. Evol. Microbiol.">
        <title>The Global Catalogue of Microorganisms (GCM) 10K type strain sequencing project: providing services to taxonomists for standard genome sequencing and annotation.</title>
        <authorList>
            <consortium name="The Broad Institute Genomics Platform"/>
            <consortium name="The Broad Institute Genome Sequencing Center for Infectious Disease"/>
            <person name="Wu L."/>
            <person name="Ma J."/>
        </authorList>
    </citation>
    <scope>NUCLEOTIDE SEQUENCE [LARGE SCALE GENOMIC DNA]</scope>
    <source>
        <strain evidence="2">CCUG 55250</strain>
    </source>
</reference>
<keyword evidence="2" id="KW-1185">Reference proteome</keyword>
<accession>A0ABW0IEF2</accession>
<evidence type="ECO:0000313" key="2">
    <source>
        <dbReference type="Proteomes" id="UP001596106"/>
    </source>
</evidence>
<dbReference type="Proteomes" id="UP001596106">
    <property type="component" value="Unassembled WGS sequence"/>
</dbReference>
<dbReference type="EMBL" id="JBHSMA010000008">
    <property type="protein sequence ID" value="MFC5411868.1"/>
    <property type="molecule type" value="Genomic_DNA"/>
</dbReference>
<proteinExistence type="predicted"/>
<organism evidence="1 2">
    <name type="scientific">Larkinella bovis</name>
    <dbReference type="NCBI Taxonomy" id="683041"/>
    <lineage>
        <taxon>Bacteria</taxon>
        <taxon>Pseudomonadati</taxon>
        <taxon>Bacteroidota</taxon>
        <taxon>Cytophagia</taxon>
        <taxon>Cytophagales</taxon>
        <taxon>Spirosomataceae</taxon>
        <taxon>Larkinella</taxon>
    </lineage>
</organism>
<evidence type="ECO:0000313" key="1">
    <source>
        <dbReference type="EMBL" id="MFC5411868.1"/>
    </source>
</evidence>
<sequence length="58" mass="7410">MSWFEYSQCVLNKVDFDRRLFRKELRKLMQWLSPLERLQLLQWCRQQVKRKKRLQTSH</sequence>
<protein>
    <submittedName>
        <fullName evidence="1">Uncharacterized protein</fullName>
    </submittedName>
</protein>